<organism evidence="1 2">
    <name type="scientific">Roseiconus lacunae</name>
    <dbReference type="NCBI Taxonomy" id="2605694"/>
    <lineage>
        <taxon>Bacteria</taxon>
        <taxon>Pseudomonadati</taxon>
        <taxon>Planctomycetota</taxon>
        <taxon>Planctomycetia</taxon>
        <taxon>Pirellulales</taxon>
        <taxon>Pirellulaceae</taxon>
        <taxon>Roseiconus</taxon>
    </lineage>
</organism>
<comment type="caution">
    <text evidence="1">The sequence shown here is derived from an EMBL/GenBank/DDBJ whole genome shotgun (WGS) entry which is preliminary data.</text>
</comment>
<evidence type="ECO:0008006" key="3">
    <source>
        <dbReference type="Google" id="ProtNLM"/>
    </source>
</evidence>
<evidence type="ECO:0000313" key="2">
    <source>
        <dbReference type="Proteomes" id="UP001239462"/>
    </source>
</evidence>
<dbReference type="EMBL" id="JASZZN010000002">
    <property type="protein sequence ID" value="MDM4014246.1"/>
    <property type="molecule type" value="Genomic_DNA"/>
</dbReference>
<name>A0ABT7PDG2_9BACT</name>
<dbReference type="Proteomes" id="UP001239462">
    <property type="component" value="Unassembled WGS sequence"/>
</dbReference>
<dbReference type="RefSeq" id="WP_289162032.1">
    <property type="nucleotide sequence ID" value="NZ_JASZZN010000002.1"/>
</dbReference>
<proteinExistence type="predicted"/>
<evidence type="ECO:0000313" key="1">
    <source>
        <dbReference type="EMBL" id="MDM4014246.1"/>
    </source>
</evidence>
<protein>
    <recommendedName>
        <fullName evidence="3">Transposase</fullName>
    </recommendedName>
</protein>
<accession>A0ABT7PDG2</accession>
<sequence>MRYESDDRYRICEGMRALTHSGFAVRRIALAAVEPLIPEQTLVR</sequence>
<keyword evidence="2" id="KW-1185">Reference proteome</keyword>
<reference evidence="1 2" key="1">
    <citation type="submission" date="2023-06" db="EMBL/GenBank/DDBJ databases">
        <title>Roseiconus lacunae JC819 isolated from Gulf of Mannar region, Tamil Nadu.</title>
        <authorList>
            <person name="Pk S."/>
            <person name="Ch S."/>
            <person name="Ch V.R."/>
        </authorList>
    </citation>
    <scope>NUCLEOTIDE SEQUENCE [LARGE SCALE GENOMIC DNA]</scope>
    <source>
        <strain evidence="1 2">JC819</strain>
    </source>
</reference>
<gene>
    <name evidence="1" type="ORF">QTN89_02310</name>
</gene>